<feature type="compositionally biased region" description="Polar residues" evidence="1">
    <location>
        <begin position="43"/>
        <end position="59"/>
    </location>
</feature>
<reference evidence="2 3" key="1">
    <citation type="journal article" date="2020" name="Nature">
        <title>Six reference-quality genomes reveal evolution of bat adaptations.</title>
        <authorList>
            <person name="Jebb D."/>
            <person name="Huang Z."/>
            <person name="Pippel M."/>
            <person name="Hughes G.M."/>
            <person name="Lavrichenko K."/>
            <person name="Devanna P."/>
            <person name="Winkler S."/>
            <person name="Jermiin L.S."/>
            <person name="Skirmuntt E.C."/>
            <person name="Katzourakis A."/>
            <person name="Burkitt-Gray L."/>
            <person name="Ray D.A."/>
            <person name="Sullivan K.A.M."/>
            <person name="Roscito J.G."/>
            <person name="Kirilenko B.M."/>
            <person name="Davalos L.M."/>
            <person name="Corthals A.P."/>
            <person name="Power M.L."/>
            <person name="Jones G."/>
            <person name="Ransome R.D."/>
            <person name="Dechmann D.K.N."/>
            <person name="Locatelli A.G."/>
            <person name="Puechmaille S.J."/>
            <person name="Fedrigo O."/>
            <person name="Jarvis E.D."/>
            <person name="Hiller M."/>
            <person name="Vernes S.C."/>
            <person name="Myers E.W."/>
            <person name="Teeling E.C."/>
        </authorList>
    </citation>
    <scope>NUCLEOTIDE SEQUENCE [LARGE SCALE GENOMIC DNA]</scope>
    <source>
        <strain evidence="2">MPipKuh1</strain>
        <tissue evidence="2">Flight muscle</tissue>
    </source>
</reference>
<gene>
    <name evidence="2" type="ORF">mPipKuh1_008620</name>
</gene>
<evidence type="ECO:0000313" key="2">
    <source>
        <dbReference type="EMBL" id="KAF6318620.1"/>
    </source>
</evidence>
<keyword evidence="3" id="KW-1185">Reference proteome</keyword>
<evidence type="ECO:0000313" key="3">
    <source>
        <dbReference type="Proteomes" id="UP000558488"/>
    </source>
</evidence>
<proteinExistence type="predicted"/>
<feature type="region of interest" description="Disordered" evidence="1">
    <location>
        <begin position="1"/>
        <end position="96"/>
    </location>
</feature>
<dbReference type="EMBL" id="JACAGB010000017">
    <property type="protein sequence ID" value="KAF6318620.1"/>
    <property type="molecule type" value="Genomic_DNA"/>
</dbReference>
<evidence type="ECO:0000256" key="1">
    <source>
        <dbReference type="SAM" id="MobiDB-lite"/>
    </source>
</evidence>
<comment type="caution">
    <text evidence="2">The sequence shown here is derived from an EMBL/GenBank/DDBJ whole genome shotgun (WGS) entry which is preliminary data.</text>
</comment>
<name>A0A7J7V0D9_PIPKU</name>
<accession>A0A7J7V0D9</accession>
<dbReference type="Proteomes" id="UP000558488">
    <property type="component" value="Unassembled WGS sequence"/>
</dbReference>
<dbReference type="AlphaFoldDB" id="A0A7J7V0D9"/>
<sequence>MPEVSLPPLHPPIQGQGEKPGAHGPSHPITVDWPSQVPAPATPGSSCLSQGEMQEVKTSPTERNDVIKVMQTRFTHQDENPGLDSHTSTPSAPAFYHQNPMAELGRTEPCLRSQSWKVAGPGFAPGPSSAALYHADSGLSHSQDSSPMCRRAFRGNTHHVTPPLFIKPV</sequence>
<protein>
    <submittedName>
        <fullName evidence="2">Uncharacterized protein</fullName>
    </submittedName>
</protein>
<organism evidence="2 3">
    <name type="scientific">Pipistrellus kuhlii</name>
    <name type="common">Kuhl's pipistrelle</name>
    <dbReference type="NCBI Taxonomy" id="59472"/>
    <lineage>
        <taxon>Eukaryota</taxon>
        <taxon>Metazoa</taxon>
        <taxon>Chordata</taxon>
        <taxon>Craniata</taxon>
        <taxon>Vertebrata</taxon>
        <taxon>Euteleostomi</taxon>
        <taxon>Mammalia</taxon>
        <taxon>Eutheria</taxon>
        <taxon>Laurasiatheria</taxon>
        <taxon>Chiroptera</taxon>
        <taxon>Yangochiroptera</taxon>
        <taxon>Vespertilionidae</taxon>
        <taxon>Pipistrellus</taxon>
    </lineage>
</organism>